<gene>
    <name evidence="1" type="ORF">LOK49_LG13G01240</name>
</gene>
<name>A0ACC0FL87_9ERIC</name>
<organism evidence="1 2">
    <name type="scientific">Camellia lanceoleosa</name>
    <dbReference type="NCBI Taxonomy" id="1840588"/>
    <lineage>
        <taxon>Eukaryota</taxon>
        <taxon>Viridiplantae</taxon>
        <taxon>Streptophyta</taxon>
        <taxon>Embryophyta</taxon>
        <taxon>Tracheophyta</taxon>
        <taxon>Spermatophyta</taxon>
        <taxon>Magnoliopsida</taxon>
        <taxon>eudicotyledons</taxon>
        <taxon>Gunneridae</taxon>
        <taxon>Pentapetalae</taxon>
        <taxon>asterids</taxon>
        <taxon>Ericales</taxon>
        <taxon>Theaceae</taxon>
        <taxon>Camellia</taxon>
    </lineage>
</organism>
<evidence type="ECO:0000313" key="1">
    <source>
        <dbReference type="EMBL" id="KAI7989593.1"/>
    </source>
</evidence>
<proteinExistence type="predicted"/>
<evidence type="ECO:0000313" key="2">
    <source>
        <dbReference type="Proteomes" id="UP001060215"/>
    </source>
</evidence>
<comment type="caution">
    <text evidence="1">The sequence shown here is derived from an EMBL/GenBank/DDBJ whole genome shotgun (WGS) entry which is preliminary data.</text>
</comment>
<sequence length="322" mass="35620">MVDIYNRVGSLYFLFAREPALHIPGRYEWHQCSSMNDVVIGAQVATILARSVTYYHFDRHDGRKTNWLMKVYQATHLGIEQHQLAQDNNQPNPELSWKLIRIYQNKFQPIVYNGDDDVNPNNSDNDSNGEDGFDVVSIYRKQVAEAVDIASPSIADDVEEEEEESNDGVEANSVAELVKTMSDCLGTGKMELGLEILSSSSSLRRHVAMSLIQHHCSVEKNGHALQLVSPKAILIVYNGDNDVNPNNSDNDSNGEDGFDGEEVAGAIDISSPALLDDAEQEEEEEEANDGVEANSAAELVRTMSNYLGTGKMELGLEIVSRN</sequence>
<protein>
    <submittedName>
        <fullName evidence="1">Uncharacterized protein</fullName>
    </submittedName>
</protein>
<dbReference type="EMBL" id="CM045771">
    <property type="protein sequence ID" value="KAI7989593.1"/>
    <property type="molecule type" value="Genomic_DNA"/>
</dbReference>
<dbReference type="Proteomes" id="UP001060215">
    <property type="component" value="Chromosome 14"/>
</dbReference>
<keyword evidence="2" id="KW-1185">Reference proteome</keyword>
<reference evidence="1 2" key="1">
    <citation type="journal article" date="2022" name="Plant J.">
        <title>Chromosome-level genome of Camellia lanceoleosa provides a valuable resource for understanding genome evolution and self-incompatibility.</title>
        <authorList>
            <person name="Gong W."/>
            <person name="Xiao S."/>
            <person name="Wang L."/>
            <person name="Liao Z."/>
            <person name="Chang Y."/>
            <person name="Mo W."/>
            <person name="Hu G."/>
            <person name="Li W."/>
            <person name="Zhao G."/>
            <person name="Zhu H."/>
            <person name="Hu X."/>
            <person name="Ji K."/>
            <person name="Xiang X."/>
            <person name="Song Q."/>
            <person name="Yuan D."/>
            <person name="Jin S."/>
            <person name="Zhang L."/>
        </authorList>
    </citation>
    <scope>NUCLEOTIDE SEQUENCE [LARGE SCALE GENOMIC DNA]</scope>
    <source>
        <strain evidence="1">SQ_2022a</strain>
    </source>
</reference>
<accession>A0ACC0FL87</accession>